<evidence type="ECO:0000313" key="9">
    <source>
        <dbReference type="EMBL" id="RPE31835.1"/>
    </source>
</evidence>
<comment type="caution">
    <text evidence="9">The sequence shown here is derived from an EMBL/GenBank/DDBJ whole genome shotgun (WGS) entry which is preliminary data.</text>
</comment>
<keyword evidence="2 7" id="KW-0813">Transport</keyword>
<dbReference type="RefSeq" id="WP_123816970.1">
    <property type="nucleotide sequence ID" value="NZ_RKQG01000001.1"/>
</dbReference>
<dbReference type="CDD" id="cd06261">
    <property type="entry name" value="TM_PBP2"/>
    <property type="match status" value="1"/>
</dbReference>
<feature type="transmembrane region" description="Helical" evidence="7">
    <location>
        <begin position="151"/>
        <end position="177"/>
    </location>
</feature>
<evidence type="ECO:0000256" key="4">
    <source>
        <dbReference type="ARBA" id="ARBA00022692"/>
    </source>
</evidence>
<evidence type="ECO:0000256" key="3">
    <source>
        <dbReference type="ARBA" id="ARBA00022475"/>
    </source>
</evidence>
<dbReference type="EMBL" id="RKQG01000001">
    <property type="protein sequence ID" value="RPE31835.1"/>
    <property type="molecule type" value="Genomic_DNA"/>
</dbReference>
<dbReference type="GO" id="GO:0055085">
    <property type="term" value="P:transmembrane transport"/>
    <property type="evidence" value="ECO:0007669"/>
    <property type="project" value="InterPro"/>
</dbReference>
<protein>
    <submittedName>
        <fullName evidence="9">Peptide/nickel transport system permease protein</fullName>
    </submittedName>
</protein>
<dbReference type="Pfam" id="PF12911">
    <property type="entry name" value="OppC_N"/>
    <property type="match status" value="1"/>
</dbReference>
<dbReference type="InterPro" id="IPR050366">
    <property type="entry name" value="BP-dependent_transpt_permease"/>
</dbReference>
<dbReference type="Proteomes" id="UP000266906">
    <property type="component" value="Unassembled WGS sequence"/>
</dbReference>
<keyword evidence="4 7" id="KW-0812">Transmembrane</keyword>
<feature type="transmembrane region" description="Helical" evidence="7">
    <location>
        <begin position="270"/>
        <end position="291"/>
    </location>
</feature>
<feature type="transmembrane region" description="Helical" evidence="7">
    <location>
        <begin position="106"/>
        <end position="131"/>
    </location>
</feature>
<dbReference type="GO" id="GO:0005886">
    <property type="term" value="C:plasma membrane"/>
    <property type="evidence" value="ECO:0007669"/>
    <property type="project" value="UniProtKB-SubCell"/>
</dbReference>
<feature type="transmembrane region" description="Helical" evidence="7">
    <location>
        <begin position="37"/>
        <end position="59"/>
    </location>
</feature>
<organism evidence="9 10">
    <name type="scientific">Kitasatospora cineracea</name>
    <dbReference type="NCBI Taxonomy" id="88074"/>
    <lineage>
        <taxon>Bacteria</taxon>
        <taxon>Bacillati</taxon>
        <taxon>Actinomycetota</taxon>
        <taxon>Actinomycetes</taxon>
        <taxon>Kitasatosporales</taxon>
        <taxon>Streptomycetaceae</taxon>
        <taxon>Kitasatospora</taxon>
    </lineage>
</organism>
<keyword evidence="10" id="KW-1185">Reference proteome</keyword>
<evidence type="ECO:0000256" key="2">
    <source>
        <dbReference type="ARBA" id="ARBA00022448"/>
    </source>
</evidence>
<keyword evidence="3" id="KW-1003">Cell membrane</keyword>
<comment type="similarity">
    <text evidence="7">Belongs to the binding-protein-dependent transport system permease family.</text>
</comment>
<dbReference type="Gene3D" id="1.10.3720.10">
    <property type="entry name" value="MetI-like"/>
    <property type="match status" value="1"/>
</dbReference>
<dbReference type="InterPro" id="IPR000515">
    <property type="entry name" value="MetI-like"/>
</dbReference>
<feature type="domain" description="ABC transmembrane type-1" evidence="8">
    <location>
        <begin position="102"/>
        <end position="291"/>
    </location>
</feature>
<keyword evidence="6 7" id="KW-0472">Membrane</keyword>
<comment type="subcellular location">
    <subcellularLocation>
        <location evidence="1 7">Cell membrane</location>
        <topology evidence="1 7">Multi-pass membrane protein</topology>
    </subcellularLocation>
</comment>
<proteinExistence type="inferred from homology"/>
<keyword evidence="5 7" id="KW-1133">Transmembrane helix</keyword>
<dbReference type="AlphaFoldDB" id="A0A3N4RM50"/>
<evidence type="ECO:0000259" key="8">
    <source>
        <dbReference type="PROSITE" id="PS50928"/>
    </source>
</evidence>
<dbReference type="InterPro" id="IPR035906">
    <property type="entry name" value="MetI-like_sf"/>
</dbReference>
<evidence type="ECO:0000313" key="10">
    <source>
        <dbReference type="Proteomes" id="UP000266906"/>
    </source>
</evidence>
<evidence type="ECO:0000256" key="7">
    <source>
        <dbReference type="RuleBase" id="RU363032"/>
    </source>
</evidence>
<dbReference type="SUPFAM" id="SSF161098">
    <property type="entry name" value="MetI-like"/>
    <property type="match status" value="1"/>
</dbReference>
<dbReference type="PANTHER" id="PTHR43386:SF1">
    <property type="entry name" value="D,D-DIPEPTIDE TRANSPORT SYSTEM PERMEASE PROTEIN DDPC-RELATED"/>
    <property type="match status" value="1"/>
</dbReference>
<evidence type="ECO:0000256" key="1">
    <source>
        <dbReference type="ARBA" id="ARBA00004651"/>
    </source>
</evidence>
<reference evidence="9 10" key="1">
    <citation type="submission" date="2018-11" db="EMBL/GenBank/DDBJ databases">
        <title>Sequencing the genomes of 1000 actinobacteria strains.</title>
        <authorList>
            <person name="Klenk H.-P."/>
        </authorList>
    </citation>
    <scope>NUCLEOTIDE SEQUENCE [LARGE SCALE GENOMIC DNA]</scope>
    <source>
        <strain evidence="9 10">DSM 44781</strain>
    </source>
</reference>
<dbReference type="Pfam" id="PF00528">
    <property type="entry name" value="BPD_transp_1"/>
    <property type="match status" value="1"/>
</dbReference>
<gene>
    <name evidence="9" type="ORF">EDD38_0072</name>
</gene>
<evidence type="ECO:0000256" key="5">
    <source>
        <dbReference type="ARBA" id="ARBA00022989"/>
    </source>
</evidence>
<dbReference type="PROSITE" id="PS50928">
    <property type="entry name" value="ABC_TM1"/>
    <property type="match status" value="1"/>
</dbReference>
<evidence type="ECO:0000256" key="6">
    <source>
        <dbReference type="ARBA" id="ARBA00023136"/>
    </source>
</evidence>
<accession>A0A3N4RM50</accession>
<name>A0A3N4RM50_9ACTN</name>
<sequence length="305" mass="31837">MTLLSATTAPVDAVRTADTPAPTRLRRIVTAVLRDRLALVGVVLVGALLVLAVFGPWLAPFPDQGRGVADVAHRNLAPGTGGHLLGTDPLGRDVLSRIIIGARPALLTPLLTVALAVAVGVPLGLLAGYRGGRLDEAVMRIADMFLAFPPLLLAMVIAAMLGPSLMHAGIALAIAWWPWYTRLARGLAAGLRDRPFVDGARALGLSDTTILARHLLPNAAAPIVVQASIDIGTVILASGSLAFLGLAAQAPTPDWGLMVSDGRSYVLSQWWLSALPGAAIFLAVLAFNLLGDALRDILDPRAVTR</sequence>
<dbReference type="InterPro" id="IPR025966">
    <property type="entry name" value="OppC_N"/>
</dbReference>
<dbReference type="PANTHER" id="PTHR43386">
    <property type="entry name" value="OLIGOPEPTIDE TRANSPORT SYSTEM PERMEASE PROTEIN APPC"/>
    <property type="match status" value="1"/>
</dbReference>